<dbReference type="InterPro" id="IPR012809">
    <property type="entry name" value="ECF_CbiQ"/>
</dbReference>
<dbReference type="Proteomes" id="UP001366060">
    <property type="component" value="Unassembled WGS sequence"/>
</dbReference>
<evidence type="ECO:0000256" key="2">
    <source>
        <dbReference type="ARBA" id="ARBA00008564"/>
    </source>
</evidence>
<sequence length="264" mass="29605">MSQGLEHSLTSWSGQALKHQASWIDDIDARVRVVCSGLFALVVVSSQHFVPALLGLLCAFLLVKSSKLNIKRTLRRVVAMDLFMLMLICVLPFTTPGDPIFSVFGLTASWQGLLHALLITVKANAVLLVLFSLVATMSASTLGHALAHLKVPDKLVHLMLFMVRYLDVISQEYKKMRRAMQARAFVLRTNRHTWKSIGYLFGMLLIRSVERAERISDAMKCRGFCGRYYLNDEMKIGRVDVVFGVASLCFLVLLIGLNIDDLFK</sequence>
<feature type="transmembrane region" description="Helical" evidence="7">
    <location>
        <begin position="38"/>
        <end position="62"/>
    </location>
</feature>
<dbReference type="NCBIfam" id="TIGR02454">
    <property type="entry name" value="ECF_T_CbiQ"/>
    <property type="match status" value="1"/>
</dbReference>
<dbReference type="CDD" id="cd16914">
    <property type="entry name" value="EcfT"/>
    <property type="match status" value="1"/>
</dbReference>
<keyword evidence="9" id="KW-1185">Reference proteome</keyword>
<name>A0ABU9HD25_9GAMM</name>
<keyword evidence="5 7" id="KW-1133">Transmembrane helix</keyword>
<feature type="transmembrane region" description="Helical" evidence="7">
    <location>
        <begin position="241"/>
        <end position="259"/>
    </location>
</feature>
<dbReference type="EMBL" id="JBAKBA010000021">
    <property type="protein sequence ID" value="MEL0659526.1"/>
    <property type="molecule type" value="Genomic_DNA"/>
</dbReference>
<evidence type="ECO:0000313" key="9">
    <source>
        <dbReference type="Proteomes" id="UP001366060"/>
    </source>
</evidence>
<feature type="transmembrane region" description="Helical" evidence="7">
    <location>
        <begin position="74"/>
        <end position="94"/>
    </location>
</feature>
<reference evidence="8 9" key="1">
    <citation type="submission" date="2024-02" db="EMBL/GenBank/DDBJ databases">
        <title>Bacteria isolated from the canopy kelp, Nereocystis luetkeana.</title>
        <authorList>
            <person name="Pfister C.A."/>
            <person name="Younker I.T."/>
            <person name="Light S.H."/>
        </authorList>
    </citation>
    <scope>NUCLEOTIDE SEQUENCE [LARGE SCALE GENOMIC DNA]</scope>
    <source>
        <strain evidence="8 9">TI.2.07</strain>
    </source>
</reference>
<dbReference type="InterPro" id="IPR003339">
    <property type="entry name" value="ABC/ECF_trnsptr_transmembrane"/>
</dbReference>
<gene>
    <name evidence="8" type="primary">cbiQ</name>
    <name evidence="8" type="ORF">V6255_10295</name>
</gene>
<protein>
    <submittedName>
        <fullName evidence="8">Cobalt ECF transporter T component CbiQ</fullName>
    </submittedName>
</protein>
<evidence type="ECO:0000256" key="4">
    <source>
        <dbReference type="ARBA" id="ARBA00022692"/>
    </source>
</evidence>
<evidence type="ECO:0000313" key="8">
    <source>
        <dbReference type="EMBL" id="MEL0659526.1"/>
    </source>
</evidence>
<organism evidence="8 9">
    <name type="scientific">Psychromonas arctica</name>
    <dbReference type="NCBI Taxonomy" id="168275"/>
    <lineage>
        <taxon>Bacteria</taxon>
        <taxon>Pseudomonadati</taxon>
        <taxon>Pseudomonadota</taxon>
        <taxon>Gammaproteobacteria</taxon>
        <taxon>Alteromonadales</taxon>
        <taxon>Psychromonadaceae</taxon>
        <taxon>Psychromonas</taxon>
    </lineage>
</organism>
<feature type="transmembrane region" description="Helical" evidence="7">
    <location>
        <begin position="126"/>
        <end position="149"/>
    </location>
</feature>
<dbReference type="PANTHER" id="PTHR34857:SF2">
    <property type="entry name" value="SLL0384 PROTEIN"/>
    <property type="match status" value="1"/>
</dbReference>
<keyword evidence="4 7" id="KW-0812">Transmembrane</keyword>
<comment type="similarity">
    <text evidence="2">Belongs to the CbiQ family.</text>
</comment>
<feature type="transmembrane region" description="Helical" evidence="7">
    <location>
        <begin position="100"/>
        <end position="119"/>
    </location>
</feature>
<keyword evidence="6 7" id="KW-0472">Membrane</keyword>
<comment type="subcellular location">
    <subcellularLocation>
        <location evidence="1">Cell membrane</location>
        <topology evidence="1">Multi-pass membrane protein</topology>
    </subcellularLocation>
</comment>
<evidence type="ECO:0000256" key="3">
    <source>
        <dbReference type="ARBA" id="ARBA00022475"/>
    </source>
</evidence>
<evidence type="ECO:0000256" key="6">
    <source>
        <dbReference type="ARBA" id="ARBA00023136"/>
    </source>
</evidence>
<evidence type="ECO:0000256" key="1">
    <source>
        <dbReference type="ARBA" id="ARBA00004651"/>
    </source>
</evidence>
<dbReference type="PANTHER" id="PTHR34857">
    <property type="entry name" value="SLL0384 PROTEIN"/>
    <property type="match status" value="1"/>
</dbReference>
<dbReference type="Pfam" id="PF02361">
    <property type="entry name" value="CbiQ"/>
    <property type="match status" value="1"/>
</dbReference>
<evidence type="ECO:0000256" key="5">
    <source>
        <dbReference type="ARBA" id="ARBA00022989"/>
    </source>
</evidence>
<accession>A0ABU9HD25</accession>
<dbReference type="InterPro" id="IPR051611">
    <property type="entry name" value="ECF_transporter_component"/>
</dbReference>
<dbReference type="RefSeq" id="WP_341628074.1">
    <property type="nucleotide sequence ID" value="NZ_JBAKBA010000021.1"/>
</dbReference>
<keyword evidence="3" id="KW-1003">Cell membrane</keyword>
<comment type="caution">
    <text evidence="8">The sequence shown here is derived from an EMBL/GenBank/DDBJ whole genome shotgun (WGS) entry which is preliminary data.</text>
</comment>
<proteinExistence type="inferred from homology"/>
<evidence type="ECO:0000256" key="7">
    <source>
        <dbReference type="SAM" id="Phobius"/>
    </source>
</evidence>